<dbReference type="GO" id="GO:0005789">
    <property type="term" value="C:endoplasmic reticulum membrane"/>
    <property type="evidence" value="ECO:0007669"/>
    <property type="project" value="UniProtKB-SubCell"/>
</dbReference>
<dbReference type="PANTHER" id="PTHR11626:SF2">
    <property type="entry name" value="SQUALENE SYNTHASE"/>
    <property type="match status" value="1"/>
</dbReference>
<evidence type="ECO:0000313" key="29">
    <source>
        <dbReference type="Proteomes" id="UP000314986"/>
    </source>
</evidence>
<dbReference type="SUPFAM" id="SSF48576">
    <property type="entry name" value="Terpenoid synthases"/>
    <property type="match status" value="1"/>
</dbReference>
<dbReference type="GO" id="GO:0045338">
    <property type="term" value="P:farnesyl diphosphate metabolic process"/>
    <property type="evidence" value="ECO:0007669"/>
    <property type="project" value="InterPro"/>
</dbReference>
<dbReference type="PROSITE" id="PS01045">
    <property type="entry name" value="SQUALEN_PHYTOEN_SYN_2"/>
    <property type="match status" value="1"/>
</dbReference>
<dbReference type="SFLD" id="SFLDG01018">
    <property type="entry name" value="Squalene/Phytoene_Synthase_Lik"/>
    <property type="match status" value="1"/>
</dbReference>
<evidence type="ECO:0000256" key="21">
    <source>
        <dbReference type="ARBA" id="ARBA00045166"/>
    </source>
</evidence>
<keyword evidence="16" id="KW-0520">NAD</keyword>
<reference evidence="29" key="1">
    <citation type="journal article" date="2006" name="Science">
        <title>Ancient noncoding elements conserved in the human genome.</title>
        <authorList>
            <person name="Venkatesh B."/>
            <person name="Kirkness E.F."/>
            <person name="Loh Y.H."/>
            <person name="Halpern A.L."/>
            <person name="Lee A.P."/>
            <person name="Johnson J."/>
            <person name="Dandona N."/>
            <person name="Viswanathan L.D."/>
            <person name="Tay A."/>
            <person name="Venter J.C."/>
            <person name="Strausberg R.L."/>
            <person name="Brenner S."/>
        </authorList>
    </citation>
    <scope>NUCLEOTIDE SEQUENCE [LARGE SCALE GENOMIC DNA]</scope>
</reference>
<dbReference type="GeneTree" id="ENSGT00390000016034"/>
<dbReference type="Ensembl" id="ENSCMIT00000000091.1">
    <property type="protein sequence ID" value="ENSCMIP00000000066.1"/>
    <property type="gene ID" value="ENSCMIG00000000072.1"/>
</dbReference>
<dbReference type="InterPro" id="IPR002060">
    <property type="entry name" value="Squ/phyt_synthse"/>
</dbReference>
<keyword evidence="12" id="KW-0256">Endoplasmic reticulum</keyword>
<dbReference type="GO" id="GO:0051996">
    <property type="term" value="F:squalene synthase [NAD(P)H] activity"/>
    <property type="evidence" value="ECO:0007669"/>
    <property type="project" value="UniProtKB-UniRule"/>
</dbReference>
<comment type="cofactor">
    <cofactor evidence="1 26">
        <name>Mg(2+)</name>
        <dbReference type="ChEBI" id="CHEBI:18420"/>
    </cofactor>
</comment>
<evidence type="ECO:0000256" key="27">
    <source>
        <dbReference type="SAM" id="MobiDB-lite"/>
    </source>
</evidence>
<reference evidence="28" key="4">
    <citation type="submission" date="2025-08" db="UniProtKB">
        <authorList>
            <consortium name="Ensembl"/>
        </authorList>
    </citation>
    <scope>IDENTIFICATION</scope>
</reference>
<dbReference type="InterPro" id="IPR008949">
    <property type="entry name" value="Isoprenoid_synthase_dom_sf"/>
</dbReference>
<evidence type="ECO:0000256" key="9">
    <source>
        <dbReference type="ARBA" id="ARBA00022679"/>
    </source>
</evidence>
<dbReference type="Proteomes" id="UP000314986">
    <property type="component" value="Unassembled WGS sequence"/>
</dbReference>
<keyword evidence="11" id="KW-0479">Metal-binding</keyword>
<keyword evidence="7" id="KW-0444">Lipid biosynthesis</keyword>
<dbReference type="InParanoid" id="A0A4W3GA56"/>
<sequence length="483" mass="54110">MQGPGMGMMCVVRGSWPVAARLLQCDSRRGSSQSRGLVCSTSVVSCGQSRTCPPLCPACRARWAASRRVPSNSLLDLEQPTTCLKHFCKRPSVDTMSETLRTCYVYLNQTSRSFAAVIQALDGELRQAVCIFYLVLRALDTVEDDMTIPLDVKVLLLQNFHTFLYQPDWRYCESQEKDRQVLEDFPSISKEFRNLAMVYQDVIANICHKMGVGMAQFLEKKVNSLKDWDTYCHYVAGLVGIGLSRLFSASELEDQVVGQDTALANSMGLFLQKTNIIRDYLEDQREGREFWPREVWSKYAETLSDLASPANLQTALQCMNDLITGALQHVPDVLKYLSRLHNQSVFNFCAIPQVSPQARSPASPPWGRRAVSGVSVGLNQLCNRMSDQDYPLWHSIAGGSAVHQGIADGSSARSNSRTWKGRQVAWDRESSAPIKPESQSPNRLGGPSWKNRNKLGDFSWLDVSHCPYTHSEVPKHWLSPTCT</sequence>
<evidence type="ECO:0000313" key="28">
    <source>
        <dbReference type="Ensembl" id="ENSCMIP00000000066.1"/>
    </source>
</evidence>
<reference evidence="29" key="2">
    <citation type="journal article" date="2007" name="PLoS Biol.">
        <title>Survey sequencing and comparative analysis of the elephant shark (Callorhinchus milii) genome.</title>
        <authorList>
            <person name="Venkatesh B."/>
            <person name="Kirkness E.F."/>
            <person name="Loh Y.H."/>
            <person name="Halpern A.L."/>
            <person name="Lee A.P."/>
            <person name="Johnson J."/>
            <person name="Dandona N."/>
            <person name="Viswanathan L.D."/>
            <person name="Tay A."/>
            <person name="Venter J.C."/>
            <person name="Strausberg R.L."/>
            <person name="Brenner S."/>
        </authorList>
    </citation>
    <scope>NUCLEOTIDE SEQUENCE [LARGE SCALE GENOMIC DNA]</scope>
</reference>
<organism evidence="28 29">
    <name type="scientific">Callorhinchus milii</name>
    <name type="common">Ghost shark</name>
    <dbReference type="NCBI Taxonomy" id="7868"/>
    <lineage>
        <taxon>Eukaryota</taxon>
        <taxon>Metazoa</taxon>
        <taxon>Chordata</taxon>
        <taxon>Craniata</taxon>
        <taxon>Vertebrata</taxon>
        <taxon>Chondrichthyes</taxon>
        <taxon>Holocephali</taxon>
        <taxon>Chimaeriformes</taxon>
        <taxon>Callorhinchidae</taxon>
        <taxon>Callorhinchus</taxon>
    </lineage>
</organism>
<dbReference type="EC" id="2.5.1.21" evidence="5 26"/>
<evidence type="ECO:0000256" key="26">
    <source>
        <dbReference type="RuleBase" id="RU368088"/>
    </source>
</evidence>
<accession>A0A4W3GA56</accession>
<dbReference type="FunFam" id="1.10.600.10:FF:000053">
    <property type="entry name" value="Squalene synthase"/>
    <property type="match status" value="1"/>
</dbReference>
<evidence type="ECO:0000256" key="5">
    <source>
        <dbReference type="ARBA" id="ARBA00012373"/>
    </source>
</evidence>
<evidence type="ECO:0000256" key="3">
    <source>
        <dbReference type="ARBA" id="ARBA00005057"/>
    </source>
</evidence>
<dbReference type="Pfam" id="PF00494">
    <property type="entry name" value="SQS_PSY"/>
    <property type="match status" value="1"/>
</dbReference>
<dbReference type="SFLD" id="SFLDS00005">
    <property type="entry name" value="Isoprenoid_Synthase_Type_I"/>
    <property type="match status" value="1"/>
</dbReference>
<comment type="similarity">
    <text evidence="4 26">Belongs to the phytoene/squalene synthase family.</text>
</comment>
<keyword evidence="17" id="KW-0443">Lipid metabolism</keyword>
<comment type="subcellular location">
    <subcellularLocation>
        <location evidence="2">Endoplasmic reticulum membrane</location>
        <topology evidence="2">Multi-pass membrane protein</topology>
    </subcellularLocation>
</comment>
<evidence type="ECO:0000256" key="24">
    <source>
        <dbReference type="ARBA" id="ARBA00048315"/>
    </source>
</evidence>
<dbReference type="PROSITE" id="PS01044">
    <property type="entry name" value="SQUALEN_PHYTOEN_SYN_1"/>
    <property type="match status" value="1"/>
</dbReference>
<evidence type="ECO:0000256" key="16">
    <source>
        <dbReference type="ARBA" id="ARBA00023027"/>
    </source>
</evidence>
<dbReference type="NCBIfam" id="TIGR01559">
    <property type="entry name" value="squal_synth"/>
    <property type="match status" value="1"/>
</dbReference>
<dbReference type="Gene3D" id="1.10.600.10">
    <property type="entry name" value="Farnesyl Diphosphate Synthase"/>
    <property type="match status" value="1"/>
</dbReference>
<evidence type="ECO:0000256" key="25">
    <source>
        <dbReference type="ARBA" id="ARBA00048854"/>
    </source>
</evidence>
<keyword evidence="15" id="KW-1133">Transmembrane helix</keyword>
<evidence type="ECO:0000256" key="22">
    <source>
        <dbReference type="ARBA" id="ARBA00047468"/>
    </source>
</evidence>
<evidence type="ECO:0000256" key="6">
    <source>
        <dbReference type="ARBA" id="ARBA00015135"/>
    </source>
</evidence>
<evidence type="ECO:0000256" key="23">
    <source>
        <dbReference type="ARBA" id="ARBA00047541"/>
    </source>
</evidence>
<comment type="catalytic activity">
    <reaction evidence="23 26">
        <text>presqualene diphosphate + NADH + H(+) = squalene + diphosphate + NAD(+)</text>
        <dbReference type="Rhea" id="RHEA:22228"/>
        <dbReference type="ChEBI" id="CHEBI:15378"/>
        <dbReference type="ChEBI" id="CHEBI:15440"/>
        <dbReference type="ChEBI" id="CHEBI:33019"/>
        <dbReference type="ChEBI" id="CHEBI:57310"/>
        <dbReference type="ChEBI" id="CHEBI:57540"/>
        <dbReference type="ChEBI" id="CHEBI:57945"/>
    </reaction>
    <physiologicalReaction direction="left-to-right" evidence="23 26">
        <dbReference type="Rhea" id="RHEA:22229"/>
    </physiologicalReaction>
</comment>
<comment type="catalytic activity">
    <reaction evidence="25">
        <text>2 (2E,6E)-farnesyl diphosphate + NADH + H(+) = squalene + 2 diphosphate + NAD(+)</text>
        <dbReference type="Rhea" id="RHEA:32299"/>
        <dbReference type="ChEBI" id="CHEBI:15378"/>
        <dbReference type="ChEBI" id="CHEBI:15440"/>
        <dbReference type="ChEBI" id="CHEBI:33019"/>
        <dbReference type="ChEBI" id="CHEBI:57540"/>
        <dbReference type="ChEBI" id="CHEBI:57945"/>
        <dbReference type="ChEBI" id="CHEBI:175763"/>
        <dbReference type="EC" id="2.5.1.21"/>
    </reaction>
    <physiologicalReaction direction="left-to-right" evidence="25">
        <dbReference type="Rhea" id="RHEA:32300"/>
    </physiologicalReaction>
</comment>
<keyword evidence="13" id="KW-0460">Magnesium</keyword>
<evidence type="ECO:0000256" key="11">
    <source>
        <dbReference type="ARBA" id="ARBA00022723"/>
    </source>
</evidence>
<evidence type="ECO:0000256" key="4">
    <source>
        <dbReference type="ARBA" id="ARBA00006251"/>
    </source>
</evidence>
<keyword evidence="14" id="KW-0521">NADP</keyword>
<comment type="function">
    <text evidence="21">Catalyzes the condensation of 2 farnesyl pyrophosphate (FPP) moieties to form squalene. Proceeds in two distinct steps. In the first half-reaction, two molecules of FPP react to form the stable presqualene diphosphate intermediate (PSQPP), with concomitant release of a proton and a molecule of inorganic diphosphate. In the second half-reaction, PSQPP undergoes heterolysis, isomerization, and reduction with NADPH or NADH to form squalene. It is the first committed enzyme of the sterol biosynthesis pathway.</text>
</comment>
<evidence type="ECO:0000256" key="1">
    <source>
        <dbReference type="ARBA" id="ARBA00001946"/>
    </source>
</evidence>
<evidence type="ECO:0000256" key="13">
    <source>
        <dbReference type="ARBA" id="ARBA00022842"/>
    </source>
</evidence>
<dbReference type="CDD" id="cd00683">
    <property type="entry name" value="Trans_IPPS_HH"/>
    <property type="match status" value="1"/>
</dbReference>
<protein>
    <recommendedName>
        <fullName evidence="6 26">Squalene synthase</fullName>
        <shortName evidence="26">SQS</shortName>
        <shortName evidence="26">SS</shortName>
        <ecNumber evidence="5 26">2.5.1.21</ecNumber>
    </recommendedName>
</protein>
<dbReference type="STRING" id="7868.ENSCMIP00000000066"/>
<dbReference type="InterPro" id="IPR019845">
    <property type="entry name" value="Squalene/phytoene_synthase_CS"/>
</dbReference>
<evidence type="ECO:0000256" key="14">
    <source>
        <dbReference type="ARBA" id="ARBA00022857"/>
    </source>
</evidence>
<dbReference type="PANTHER" id="PTHR11626">
    <property type="entry name" value="FARNESYL-DIPHOSPHATE FARNESYLTRANSFERASE"/>
    <property type="match status" value="1"/>
</dbReference>
<keyword evidence="10" id="KW-0812">Transmembrane</keyword>
<comment type="catalytic activity">
    <reaction evidence="22 26">
        <text>presqualene diphosphate + NADPH + H(+) = squalene + diphosphate + NADP(+)</text>
        <dbReference type="Rhea" id="RHEA:22232"/>
        <dbReference type="ChEBI" id="CHEBI:15378"/>
        <dbReference type="ChEBI" id="CHEBI:15440"/>
        <dbReference type="ChEBI" id="CHEBI:33019"/>
        <dbReference type="ChEBI" id="CHEBI:57310"/>
        <dbReference type="ChEBI" id="CHEBI:57783"/>
        <dbReference type="ChEBI" id="CHEBI:58349"/>
    </reaction>
    <physiologicalReaction direction="left-to-right" evidence="22 26">
        <dbReference type="Rhea" id="RHEA:22233"/>
    </physiologicalReaction>
</comment>
<dbReference type="GO" id="GO:0046872">
    <property type="term" value="F:metal ion binding"/>
    <property type="evidence" value="ECO:0007669"/>
    <property type="project" value="UniProtKB-KW"/>
</dbReference>
<keyword evidence="18" id="KW-0472">Membrane</keyword>
<keyword evidence="19" id="KW-1207">Sterol metabolism</keyword>
<evidence type="ECO:0000256" key="18">
    <source>
        <dbReference type="ARBA" id="ARBA00023136"/>
    </source>
</evidence>
<keyword evidence="8" id="KW-0153">Cholesterol metabolism</keyword>
<comment type="pathway">
    <text evidence="3 26">Terpene metabolism; lanosterol biosynthesis; lanosterol from farnesyl diphosphate: step 1/3.</text>
</comment>
<dbReference type="InterPro" id="IPR044844">
    <property type="entry name" value="Trans_IPPS_euk-type"/>
</dbReference>
<evidence type="ECO:0000256" key="12">
    <source>
        <dbReference type="ARBA" id="ARBA00022824"/>
    </source>
</evidence>
<evidence type="ECO:0000256" key="7">
    <source>
        <dbReference type="ARBA" id="ARBA00022516"/>
    </source>
</evidence>
<proteinExistence type="inferred from homology"/>
<name>A0A4W3GA56_CALMI</name>
<evidence type="ECO:0000256" key="2">
    <source>
        <dbReference type="ARBA" id="ARBA00004477"/>
    </source>
</evidence>
<evidence type="ECO:0000256" key="10">
    <source>
        <dbReference type="ARBA" id="ARBA00022692"/>
    </source>
</evidence>
<evidence type="ECO:0000256" key="17">
    <source>
        <dbReference type="ARBA" id="ARBA00023098"/>
    </source>
</evidence>
<evidence type="ECO:0000256" key="15">
    <source>
        <dbReference type="ARBA" id="ARBA00022989"/>
    </source>
</evidence>
<comment type="catalytic activity">
    <reaction evidence="24 26">
        <text>2 (2E,6E)-farnesyl diphosphate = presqualene diphosphate + diphosphate</text>
        <dbReference type="Rhea" id="RHEA:22672"/>
        <dbReference type="ChEBI" id="CHEBI:33019"/>
        <dbReference type="ChEBI" id="CHEBI:57310"/>
        <dbReference type="ChEBI" id="CHEBI:175763"/>
    </reaction>
    <physiologicalReaction direction="left-to-right" evidence="24 26">
        <dbReference type="Rhea" id="RHEA:22673"/>
    </physiologicalReaction>
</comment>
<evidence type="ECO:0000256" key="8">
    <source>
        <dbReference type="ARBA" id="ARBA00022548"/>
    </source>
</evidence>
<dbReference type="GO" id="GO:0006695">
    <property type="term" value="P:cholesterol biosynthetic process"/>
    <property type="evidence" value="ECO:0007669"/>
    <property type="project" value="TreeGrafter"/>
</dbReference>
<keyword evidence="20" id="KW-0753">Steroid metabolism</keyword>
<comment type="catalytic activity">
    <reaction evidence="26">
        <text>2 (2E,6E)-farnesyl diphosphate + NADPH + H(+) = squalene + 2 diphosphate + NADP(+)</text>
        <dbReference type="Rhea" id="RHEA:32295"/>
        <dbReference type="ChEBI" id="CHEBI:15378"/>
        <dbReference type="ChEBI" id="CHEBI:15440"/>
        <dbReference type="ChEBI" id="CHEBI:33019"/>
        <dbReference type="ChEBI" id="CHEBI:57783"/>
        <dbReference type="ChEBI" id="CHEBI:58349"/>
        <dbReference type="ChEBI" id="CHEBI:175763"/>
        <dbReference type="EC" id="2.5.1.21"/>
    </reaction>
</comment>
<dbReference type="InterPro" id="IPR033904">
    <property type="entry name" value="Trans_IPPS_HH"/>
</dbReference>
<dbReference type="UniPathway" id="UPA00767">
    <property type="reaction ID" value="UER00751"/>
</dbReference>
<evidence type="ECO:0000256" key="20">
    <source>
        <dbReference type="ARBA" id="ARBA00023221"/>
    </source>
</evidence>
<dbReference type="GO" id="GO:0055056">
    <property type="term" value="F:D-glucose transmembrane transporter activity"/>
    <property type="evidence" value="ECO:0007669"/>
    <property type="project" value="UniProtKB-UniRule"/>
</dbReference>
<feature type="region of interest" description="Disordered" evidence="27">
    <location>
        <begin position="404"/>
        <end position="449"/>
    </location>
</feature>
<keyword evidence="9 26" id="KW-0808">Transferase</keyword>
<dbReference type="AlphaFoldDB" id="A0A4W3GA56"/>
<keyword evidence="29" id="KW-1185">Reference proteome</keyword>
<reference evidence="28" key="5">
    <citation type="submission" date="2025-09" db="UniProtKB">
        <authorList>
            <consortium name="Ensembl"/>
        </authorList>
    </citation>
    <scope>IDENTIFICATION</scope>
</reference>
<dbReference type="InterPro" id="IPR006449">
    <property type="entry name" value="Squal_synth-like"/>
</dbReference>
<reference evidence="29" key="3">
    <citation type="journal article" date="2014" name="Nature">
        <title>Elephant shark genome provides unique insights into gnathostome evolution.</title>
        <authorList>
            <consortium name="International Elephant Shark Genome Sequencing Consortium"/>
            <person name="Venkatesh B."/>
            <person name="Lee A.P."/>
            <person name="Ravi V."/>
            <person name="Maurya A.K."/>
            <person name="Lian M.M."/>
            <person name="Swann J.B."/>
            <person name="Ohta Y."/>
            <person name="Flajnik M.F."/>
            <person name="Sutoh Y."/>
            <person name="Kasahara M."/>
            <person name="Hoon S."/>
            <person name="Gangu V."/>
            <person name="Roy S.W."/>
            <person name="Irimia M."/>
            <person name="Korzh V."/>
            <person name="Kondrychyn I."/>
            <person name="Lim Z.W."/>
            <person name="Tay B.H."/>
            <person name="Tohari S."/>
            <person name="Kong K.W."/>
            <person name="Ho S."/>
            <person name="Lorente-Galdos B."/>
            <person name="Quilez J."/>
            <person name="Marques-Bonet T."/>
            <person name="Raney B.J."/>
            <person name="Ingham P.W."/>
            <person name="Tay A."/>
            <person name="Hillier L.W."/>
            <person name="Minx P."/>
            <person name="Boehm T."/>
            <person name="Wilson R.K."/>
            <person name="Brenner S."/>
            <person name="Warren W.C."/>
        </authorList>
    </citation>
    <scope>NUCLEOTIDE SEQUENCE [LARGE SCALE GENOMIC DNA]</scope>
</reference>
<evidence type="ECO:0000256" key="19">
    <source>
        <dbReference type="ARBA" id="ARBA00023166"/>
    </source>
</evidence>